<feature type="transmembrane region" description="Helical" evidence="12">
    <location>
        <begin position="341"/>
        <end position="360"/>
    </location>
</feature>
<feature type="transmembrane region" description="Helical" evidence="12">
    <location>
        <begin position="395"/>
        <end position="414"/>
    </location>
</feature>
<dbReference type="Pfam" id="PF02321">
    <property type="entry name" value="OEP"/>
    <property type="match status" value="2"/>
</dbReference>
<name>A0A9D9NNN9_9BACT</name>
<evidence type="ECO:0000256" key="7">
    <source>
        <dbReference type="ARBA" id="ARBA00022692"/>
    </source>
</evidence>
<dbReference type="NCBIfam" id="TIGR00915">
    <property type="entry name" value="2A0602"/>
    <property type="match status" value="1"/>
</dbReference>
<feature type="transmembrane region" description="Helical" evidence="12">
    <location>
        <begin position="435"/>
        <end position="459"/>
    </location>
</feature>
<dbReference type="PANTHER" id="PTHR32063">
    <property type="match status" value="1"/>
</dbReference>
<dbReference type="SUPFAM" id="SSF82693">
    <property type="entry name" value="Multidrug efflux transporter AcrB pore domain, PN1, PN2, PC1 and PC2 subdomains"/>
    <property type="match status" value="4"/>
</dbReference>
<dbReference type="EMBL" id="JADILW010000052">
    <property type="protein sequence ID" value="MBO8480151.1"/>
    <property type="molecule type" value="Genomic_DNA"/>
</dbReference>
<keyword evidence="11" id="KW-0175">Coiled coil</keyword>
<evidence type="ECO:0000256" key="6">
    <source>
        <dbReference type="ARBA" id="ARBA00022519"/>
    </source>
</evidence>
<dbReference type="SUPFAM" id="SSF56954">
    <property type="entry name" value="Outer membrane efflux proteins (OEP)"/>
    <property type="match status" value="1"/>
</dbReference>
<evidence type="ECO:0000256" key="3">
    <source>
        <dbReference type="ARBA" id="ARBA00010942"/>
    </source>
</evidence>
<dbReference type="Gene3D" id="1.20.1600.10">
    <property type="entry name" value="Outer membrane efflux proteins (OEP)"/>
    <property type="match status" value="1"/>
</dbReference>
<keyword evidence="4" id="KW-0813">Transport</keyword>
<dbReference type="FunFam" id="3.30.70.1430:FF:000001">
    <property type="entry name" value="Efflux pump membrane transporter"/>
    <property type="match status" value="1"/>
</dbReference>
<keyword evidence="5" id="KW-1003">Cell membrane</keyword>
<evidence type="ECO:0000256" key="11">
    <source>
        <dbReference type="SAM" id="Coils"/>
    </source>
</evidence>
<keyword evidence="8 12" id="KW-1133">Transmembrane helix</keyword>
<dbReference type="SUPFAM" id="SSF82714">
    <property type="entry name" value="Multidrug efflux transporter AcrB TolC docking domain, DN and DC subdomains"/>
    <property type="match status" value="2"/>
</dbReference>
<dbReference type="InterPro" id="IPR027463">
    <property type="entry name" value="AcrB_DN_DC_subdom"/>
</dbReference>
<feature type="transmembrane region" description="Helical" evidence="12">
    <location>
        <begin position="999"/>
        <end position="1023"/>
    </location>
</feature>
<evidence type="ECO:0000256" key="5">
    <source>
        <dbReference type="ARBA" id="ARBA00022475"/>
    </source>
</evidence>
<keyword evidence="10" id="KW-1134">Transmembrane beta strand</keyword>
<dbReference type="Gene3D" id="3.30.2090.10">
    <property type="entry name" value="Multidrug efflux transporter AcrB TolC docking domain, DN and DC subdomains"/>
    <property type="match status" value="2"/>
</dbReference>
<dbReference type="PANTHER" id="PTHR32063:SF13">
    <property type="entry name" value="MULTIDRUG EFFLUX PUMP SUBUNIT ACRB-RELATED"/>
    <property type="match status" value="1"/>
</dbReference>
<feature type="transmembrane region" description="Helical" evidence="12">
    <location>
        <begin position="919"/>
        <end position="940"/>
    </location>
</feature>
<comment type="subcellular location">
    <subcellularLocation>
        <location evidence="1">Cell inner membrane</location>
        <topology evidence="1">Multi-pass membrane protein</topology>
    </subcellularLocation>
    <subcellularLocation>
        <location evidence="10">Cell membrane</location>
        <topology evidence="10">Lipid-anchor</topology>
    </subcellularLocation>
</comment>
<evidence type="ECO:0000256" key="10">
    <source>
        <dbReference type="RuleBase" id="RU362097"/>
    </source>
</evidence>
<dbReference type="Pfam" id="PF00873">
    <property type="entry name" value="ACR_tran"/>
    <property type="match status" value="1"/>
</dbReference>
<feature type="transmembrane region" description="Helical" evidence="12">
    <location>
        <begin position="1044"/>
        <end position="1061"/>
    </location>
</feature>
<dbReference type="InterPro" id="IPR010131">
    <property type="entry name" value="MdtP/NodT-like"/>
</dbReference>
<feature type="transmembrane region" description="Helical" evidence="12">
    <location>
        <begin position="367"/>
        <end position="389"/>
    </location>
</feature>
<evidence type="ECO:0000256" key="2">
    <source>
        <dbReference type="ARBA" id="ARBA00007613"/>
    </source>
</evidence>
<sequence length="1503" mass="165423">MKSDFFIDRPVFSTVISVLIVIVGVIGLTMLPIDQYPDVVPPQVRISASYPGASAMAVSQAVATPIEQELNGTPGMLYMESSNTNTGSFTATVTFDSSTDPDLAAVEIQNRVKEAESRLPSEVVQNGISIEKQAPNRLLTITLQPTDPKFDEVYLSNYATLNVVDMIRRVPGVGRVQSVGGRYYAMQIWLQPDKLASLGLTVGDLQSAIRDQNRESAAGVLGQQPIENVDVTTPITATGRLSSENEFENIIVRASDDGTILRMRDVARVSLEAQSYNTESGIDGANAAVINVLMLPGANAMEVADNVKEAMAEISESFPDGITYDIPFDMTDYISESIHEVYKTLFEALLLVILVVFLSLQSWRATLVPAIAVPISLIGTFGVMLIFGFSLNTMTLLGLVLAIGIVVDDAIVVVENVDRIMEQEHLPPKEATKKAMSGIGGALVAMSLVLCAVFVPVSFLSGITGQLFRQFSVTIAVSVIISTVVALTLSPVMCATFLRPDDGKKKNFIFRKITSWYDTGNTFYARMVRTSLRYSKRMFAAFGVVCVGIFVMSRMIPQSFLPAEDQGYFTVELELPVGSTLERTRKVSERAMEFFMRQPDIENVLSVVGSSPRIGTSQANAQFTVMLKPWDERKVRDIAKIMQTVSDTLSLYPESKVYTSTPAVIPGLGSSGGIEMALEARGDCTYEQLQAAADSLVYYASQCKEFASISSAMQKDIPQLYFDVDRDKAQLLGVPIADIFSTLKAFTGSVYVNDFNMYNRIYRVYLQAEGPYRAHKDNLNLFFVKSSNGAMVPVTALGTTSYTTGPGTVKRFNMFYSANINAEVAQGYSSGQAMDALEEIVKDHLPSNVDVEWSGLSYQEQKEGGKTGVVLGLCVLFVFLFLAALYESWSIPIAVLISLPIAIAGAYLGVLIFGYDSNIYFQIGLVMLVGLVAKNAILIVEFAKENVEKGEDVVQAAADAAKLRFRPIMMTSLAFILGMLPLVMASGPGAASRQNIGTGVFVGMIVAVTVGIVFVPFFFVWVYRLKDMIRNKMKNRRPLKLGKGKSAAMVLLLVGCGFGLTSCSPSKYLTQPELNLPETFDVEVMEADSLAIADLEWTEVYGDTLLCRTIRNALEYNKDMEIATRRMQELQYRFRIEESRLFPSISAEASADNELNNYDGAGASDDPEIGLKAEMNWEVDLWGKLRWGSREAEAEYLASVEARRAVQMSLIAEVARCYFELVSLDEELSVVKATVKTREEGVAKAELRFQSGLTNEIPYQQAIVELATASSLIPDLERQIAVKESELAFLSGSYPKEMERRSSSLLQLDYRDRLPMGVPSQLVMRRPDLREAELKLRAAEASVGVANAERYPSFTINLIGGLEDDNFSGLFRSPFYYALGSLASPVFNFGRNRANFKAAVEAYESTRAEYEKAVMSAYKEVYDASVTYNSAIENTNLQTDLLNASLRYYQLASLQYINGAISYLDVLDAQRRYFDAQISHLTAVRDEYLALVTLYKALGGGWK</sequence>
<dbReference type="Gene3D" id="3.30.70.1440">
    <property type="entry name" value="Multidrug efflux transporter AcrB pore domain"/>
    <property type="match status" value="1"/>
</dbReference>
<dbReference type="NCBIfam" id="TIGR01845">
    <property type="entry name" value="outer_NodT"/>
    <property type="match status" value="1"/>
</dbReference>
<reference evidence="14" key="1">
    <citation type="submission" date="2020-10" db="EMBL/GenBank/DDBJ databases">
        <authorList>
            <person name="Gilroy R."/>
        </authorList>
    </citation>
    <scope>NUCLEOTIDE SEQUENCE</scope>
    <source>
        <strain evidence="14">B3-1481</strain>
    </source>
</reference>
<dbReference type="PRINTS" id="PR00702">
    <property type="entry name" value="ACRIFLAVINRP"/>
</dbReference>
<dbReference type="GO" id="GO:0015562">
    <property type="term" value="F:efflux transmembrane transporter activity"/>
    <property type="evidence" value="ECO:0007669"/>
    <property type="project" value="InterPro"/>
</dbReference>
<dbReference type="InterPro" id="IPR003423">
    <property type="entry name" value="OMP_efflux"/>
</dbReference>
<dbReference type="InterPro" id="IPR000731">
    <property type="entry name" value="SSD"/>
</dbReference>
<feature type="coiled-coil region" evidence="11">
    <location>
        <begin position="1393"/>
        <end position="1420"/>
    </location>
</feature>
<keyword evidence="7 10" id="KW-0812">Transmembrane</keyword>
<evidence type="ECO:0000256" key="12">
    <source>
        <dbReference type="SAM" id="Phobius"/>
    </source>
</evidence>
<evidence type="ECO:0000313" key="15">
    <source>
        <dbReference type="Proteomes" id="UP000823769"/>
    </source>
</evidence>
<dbReference type="GO" id="GO:0042910">
    <property type="term" value="F:xenobiotic transmembrane transporter activity"/>
    <property type="evidence" value="ECO:0007669"/>
    <property type="project" value="TreeGrafter"/>
</dbReference>
<gene>
    <name evidence="14" type="ORF">IAB76_03450</name>
</gene>
<dbReference type="Proteomes" id="UP000823769">
    <property type="component" value="Unassembled WGS sequence"/>
</dbReference>
<evidence type="ECO:0000313" key="14">
    <source>
        <dbReference type="EMBL" id="MBO8480151.1"/>
    </source>
</evidence>
<feature type="transmembrane region" description="Helical" evidence="12">
    <location>
        <begin position="893"/>
        <end position="913"/>
    </location>
</feature>
<feature type="domain" description="SSD" evidence="13">
    <location>
        <begin position="371"/>
        <end position="496"/>
    </location>
</feature>
<dbReference type="SUPFAM" id="SSF82866">
    <property type="entry name" value="Multidrug efflux transporter AcrB transmembrane domain"/>
    <property type="match status" value="2"/>
</dbReference>
<proteinExistence type="inferred from homology"/>
<evidence type="ECO:0000256" key="4">
    <source>
        <dbReference type="ARBA" id="ARBA00022448"/>
    </source>
</evidence>
<evidence type="ECO:0000259" key="13">
    <source>
        <dbReference type="PROSITE" id="PS50156"/>
    </source>
</evidence>
<accession>A0A9D9NNN9</accession>
<dbReference type="GO" id="GO:0009636">
    <property type="term" value="P:response to toxic substance"/>
    <property type="evidence" value="ECO:0007669"/>
    <property type="project" value="UniProtKB-ARBA"/>
</dbReference>
<feature type="transmembrane region" description="Helical" evidence="12">
    <location>
        <begin position="471"/>
        <end position="498"/>
    </location>
</feature>
<dbReference type="Gene3D" id="3.30.70.1320">
    <property type="entry name" value="Multidrug efflux transporter AcrB pore domain like"/>
    <property type="match status" value="1"/>
</dbReference>
<evidence type="ECO:0000256" key="9">
    <source>
        <dbReference type="ARBA" id="ARBA00023136"/>
    </source>
</evidence>
<dbReference type="FunFam" id="1.20.1640.10:FF:000001">
    <property type="entry name" value="Efflux pump membrane transporter"/>
    <property type="match status" value="1"/>
</dbReference>
<feature type="transmembrane region" description="Helical" evidence="12">
    <location>
        <begin position="968"/>
        <end position="987"/>
    </location>
</feature>
<comment type="similarity">
    <text evidence="2 10">Belongs to the outer membrane factor (OMF) (TC 1.B.17) family.</text>
</comment>
<dbReference type="Gene3D" id="2.20.200.10">
    <property type="entry name" value="Outer membrane efflux proteins (OEP)"/>
    <property type="match status" value="1"/>
</dbReference>
<comment type="caution">
    <text evidence="14">The sequence shown here is derived from an EMBL/GenBank/DDBJ whole genome shotgun (WGS) entry which is preliminary data.</text>
</comment>
<dbReference type="InterPro" id="IPR001036">
    <property type="entry name" value="Acrflvin-R"/>
</dbReference>
<dbReference type="InterPro" id="IPR004764">
    <property type="entry name" value="MdtF-like"/>
</dbReference>
<dbReference type="PROSITE" id="PS50156">
    <property type="entry name" value="SSD"/>
    <property type="match status" value="1"/>
</dbReference>
<keyword evidence="6" id="KW-0997">Cell inner membrane</keyword>
<keyword evidence="9 10" id="KW-0472">Membrane</keyword>
<dbReference type="GO" id="GO:0005886">
    <property type="term" value="C:plasma membrane"/>
    <property type="evidence" value="ECO:0007669"/>
    <property type="project" value="UniProtKB-SubCell"/>
</dbReference>
<dbReference type="Gene3D" id="3.30.70.1430">
    <property type="entry name" value="Multidrug efflux transporter AcrB pore domain"/>
    <property type="match status" value="2"/>
</dbReference>
<reference evidence="14" key="2">
    <citation type="journal article" date="2021" name="PeerJ">
        <title>Extensive microbial diversity within the chicken gut microbiome revealed by metagenomics and culture.</title>
        <authorList>
            <person name="Gilroy R."/>
            <person name="Ravi A."/>
            <person name="Getino M."/>
            <person name="Pursley I."/>
            <person name="Horton D.L."/>
            <person name="Alikhan N.F."/>
            <person name="Baker D."/>
            <person name="Gharbi K."/>
            <person name="Hall N."/>
            <person name="Watson M."/>
            <person name="Adriaenssens E.M."/>
            <person name="Foster-Nyarko E."/>
            <person name="Jarju S."/>
            <person name="Secka A."/>
            <person name="Antonio M."/>
            <person name="Oren A."/>
            <person name="Chaudhuri R.R."/>
            <person name="La Ragione R."/>
            <person name="Hildebrand F."/>
            <person name="Pallen M.J."/>
        </authorList>
    </citation>
    <scope>NUCLEOTIDE SEQUENCE</scope>
    <source>
        <strain evidence="14">B3-1481</strain>
    </source>
</reference>
<feature type="transmembrane region" description="Helical" evidence="12">
    <location>
        <begin position="868"/>
        <end position="886"/>
    </location>
</feature>
<keyword evidence="10" id="KW-0564">Palmitate</keyword>
<dbReference type="NCBIfam" id="NF000282">
    <property type="entry name" value="RND_permease_1"/>
    <property type="match status" value="1"/>
</dbReference>
<dbReference type="Gene3D" id="1.20.1640.10">
    <property type="entry name" value="Multidrug efflux transporter AcrB transmembrane domain"/>
    <property type="match status" value="2"/>
</dbReference>
<evidence type="ECO:0000256" key="1">
    <source>
        <dbReference type="ARBA" id="ARBA00004429"/>
    </source>
</evidence>
<keyword evidence="10" id="KW-0449">Lipoprotein</keyword>
<comment type="similarity">
    <text evidence="3">Belongs to the resistance-nodulation-cell division (RND) (TC 2.A.6) family.</text>
</comment>
<feature type="transmembrane region" description="Helical" evidence="12">
    <location>
        <begin position="12"/>
        <end position="33"/>
    </location>
</feature>
<feature type="transmembrane region" description="Helical" evidence="12">
    <location>
        <begin position="538"/>
        <end position="556"/>
    </location>
</feature>
<evidence type="ECO:0000256" key="8">
    <source>
        <dbReference type="ARBA" id="ARBA00022989"/>
    </source>
</evidence>
<organism evidence="14 15">
    <name type="scientific">Candidatus Cryptobacteroides avistercoris</name>
    <dbReference type="NCBI Taxonomy" id="2840758"/>
    <lineage>
        <taxon>Bacteria</taxon>
        <taxon>Pseudomonadati</taxon>
        <taxon>Bacteroidota</taxon>
        <taxon>Bacteroidia</taxon>
        <taxon>Bacteroidales</taxon>
        <taxon>Candidatus Cryptobacteroides</taxon>
    </lineage>
</organism>
<protein>
    <submittedName>
        <fullName evidence="14">Multidrug efflux RND transporter permease subunit</fullName>
    </submittedName>
</protein>